<dbReference type="AlphaFoldDB" id="A0A2M6WCI3"/>
<accession>A0A2M6WCI3</accession>
<evidence type="ECO:0000313" key="2">
    <source>
        <dbReference type="EMBL" id="PIT90445.1"/>
    </source>
</evidence>
<comment type="caution">
    <text evidence="2">The sequence shown here is derived from an EMBL/GenBank/DDBJ whole genome shotgun (WGS) entry which is preliminary data.</text>
</comment>
<sequence length="65" mass="6915">MSFGKTAAKVGGGTIIGLIILFMIIAFVFTLNVFSFVWSGVKPLVGFAFNAIEEVSKEGNSLIES</sequence>
<keyword evidence="1" id="KW-0812">Transmembrane</keyword>
<evidence type="ECO:0000313" key="3">
    <source>
        <dbReference type="Proteomes" id="UP000230543"/>
    </source>
</evidence>
<dbReference type="Proteomes" id="UP000230543">
    <property type="component" value="Unassembled WGS sequence"/>
</dbReference>
<protein>
    <submittedName>
        <fullName evidence="2">Uncharacterized protein</fullName>
    </submittedName>
</protein>
<proteinExistence type="predicted"/>
<dbReference type="EMBL" id="PFBO01000071">
    <property type="protein sequence ID" value="PIT90445.1"/>
    <property type="molecule type" value="Genomic_DNA"/>
</dbReference>
<keyword evidence="1" id="KW-0472">Membrane</keyword>
<keyword evidence="1" id="KW-1133">Transmembrane helix</keyword>
<gene>
    <name evidence="2" type="ORF">COU22_02105</name>
</gene>
<evidence type="ECO:0000256" key="1">
    <source>
        <dbReference type="SAM" id="Phobius"/>
    </source>
</evidence>
<name>A0A2M6WCI3_9BACT</name>
<organism evidence="2 3">
    <name type="scientific">Candidatus Komeilibacteria bacterium CG10_big_fil_rev_8_21_14_0_10_41_13</name>
    <dbReference type="NCBI Taxonomy" id="1974476"/>
    <lineage>
        <taxon>Bacteria</taxon>
        <taxon>Candidatus Komeiliibacteriota</taxon>
    </lineage>
</organism>
<feature type="transmembrane region" description="Helical" evidence="1">
    <location>
        <begin position="12"/>
        <end position="38"/>
    </location>
</feature>
<feature type="non-terminal residue" evidence="2">
    <location>
        <position position="65"/>
    </location>
</feature>
<reference evidence="3" key="1">
    <citation type="submission" date="2017-09" db="EMBL/GenBank/DDBJ databases">
        <title>Depth-based differentiation of microbial function through sediment-hosted aquifers and enrichment of novel symbionts in the deep terrestrial subsurface.</title>
        <authorList>
            <person name="Probst A.J."/>
            <person name="Ladd B."/>
            <person name="Jarett J.K."/>
            <person name="Geller-Mcgrath D.E."/>
            <person name="Sieber C.M.K."/>
            <person name="Emerson J.B."/>
            <person name="Anantharaman K."/>
            <person name="Thomas B.C."/>
            <person name="Malmstrom R."/>
            <person name="Stieglmeier M."/>
            <person name="Klingl A."/>
            <person name="Woyke T."/>
            <person name="Ryan C.M."/>
            <person name="Banfield J.F."/>
        </authorList>
    </citation>
    <scope>NUCLEOTIDE SEQUENCE [LARGE SCALE GENOMIC DNA]</scope>
</reference>